<accession>A0A8U0A698</accession>
<sequence>MTNIIWITIESTRADHTSLHGYDRDTTPNLRRIADLDTSRSFSQCMSHGIWTRSSIASLLTGTWPSRHRAGMDSERIPASLKTVPELLSAEGYHTAAISPNANLSSATDLNRGFDDFVWLDKSTILDEVSKTTILKNLVNIRTHGGGVTSDTRRHNTGYMMEEMAKRRLRSFTNSNEPFFLYLHFGDPHHPYYPPLPTLKREANRLSLTPKEAGELALHHHSHIDELIAQGCPYTEGEWRTLTALYDGVIEYADRLVGELFDYTTALNLDDTIVVITADHGESFGEQGLLGHRIGVHDGLIHVPLVIYGSEEALNYEGDMIQHIDVMQTLLKEIGSDISQFQGIDLSTEIRTHTITQRGARRCQKLLDIYRDRNPEFDVARYHPGTLTVIRTAEFKYLKGDNSSKLIRLPDENTDVTAHYDGVTQRLDKKLTRWLESDGTPITESESVDGAFTEAMREQLTDLGYFVD</sequence>
<organism evidence="2 3">
    <name type="scientific">Halocatena salina</name>
    <dbReference type="NCBI Taxonomy" id="2934340"/>
    <lineage>
        <taxon>Archaea</taxon>
        <taxon>Methanobacteriati</taxon>
        <taxon>Methanobacteriota</taxon>
        <taxon>Stenosarchaea group</taxon>
        <taxon>Halobacteria</taxon>
        <taxon>Halobacteriales</taxon>
        <taxon>Natronomonadaceae</taxon>
        <taxon>Halocatena</taxon>
    </lineage>
</organism>
<geneLocation type="plasmid" evidence="2 3">
    <name>unnamed2</name>
</geneLocation>
<dbReference type="PANTHER" id="PTHR43751:SF3">
    <property type="entry name" value="SULFATASE N-TERMINAL DOMAIN-CONTAINING PROTEIN"/>
    <property type="match status" value="1"/>
</dbReference>
<dbReference type="InterPro" id="IPR052701">
    <property type="entry name" value="GAG_Ulvan_Degrading_Sulfatases"/>
</dbReference>
<dbReference type="PANTHER" id="PTHR43751">
    <property type="entry name" value="SULFATASE"/>
    <property type="match status" value="1"/>
</dbReference>
<evidence type="ECO:0000313" key="3">
    <source>
        <dbReference type="Proteomes" id="UP000831768"/>
    </source>
</evidence>
<protein>
    <submittedName>
        <fullName evidence="2">Sulfatase</fullName>
    </submittedName>
</protein>
<name>A0A8U0A698_9EURY</name>
<keyword evidence="2" id="KW-0614">Plasmid</keyword>
<proteinExistence type="predicted"/>
<dbReference type="InterPro" id="IPR000917">
    <property type="entry name" value="Sulfatase_N"/>
</dbReference>
<keyword evidence="3" id="KW-1185">Reference proteome</keyword>
<feature type="domain" description="Sulfatase N-terminal" evidence="1">
    <location>
        <begin position="3"/>
        <end position="332"/>
    </location>
</feature>
<reference evidence="2" key="1">
    <citation type="submission" date="2022-04" db="EMBL/GenBank/DDBJ databases">
        <title>Halocatena sp. nov., isolated from a salt lake.</title>
        <authorList>
            <person name="Cui H.-L."/>
        </authorList>
    </citation>
    <scope>NUCLEOTIDE SEQUENCE</scope>
    <source>
        <strain evidence="2">AD-1</strain>
        <plasmid evidence="2">unnamed2</plasmid>
    </source>
</reference>
<gene>
    <name evidence="2" type="ORF">MW046_16855</name>
</gene>
<dbReference type="SUPFAM" id="SSF53649">
    <property type="entry name" value="Alkaline phosphatase-like"/>
    <property type="match status" value="1"/>
</dbReference>
<dbReference type="EMBL" id="CP096021">
    <property type="protein sequence ID" value="UPM44701.1"/>
    <property type="molecule type" value="Genomic_DNA"/>
</dbReference>
<evidence type="ECO:0000259" key="1">
    <source>
        <dbReference type="Pfam" id="PF00884"/>
    </source>
</evidence>
<evidence type="ECO:0000313" key="2">
    <source>
        <dbReference type="EMBL" id="UPM44701.1"/>
    </source>
</evidence>
<dbReference type="Pfam" id="PF00884">
    <property type="entry name" value="Sulfatase"/>
    <property type="match status" value="1"/>
</dbReference>
<dbReference type="Gene3D" id="3.40.720.10">
    <property type="entry name" value="Alkaline Phosphatase, subunit A"/>
    <property type="match status" value="1"/>
</dbReference>
<dbReference type="KEGG" id="haad:MW046_16855"/>
<dbReference type="CDD" id="cd16148">
    <property type="entry name" value="sulfatase_like"/>
    <property type="match status" value="1"/>
</dbReference>
<dbReference type="AlphaFoldDB" id="A0A8U0A698"/>
<dbReference type="RefSeq" id="WP_247995355.1">
    <property type="nucleotide sequence ID" value="NZ_CP096021.1"/>
</dbReference>
<dbReference type="InterPro" id="IPR017850">
    <property type="entry name" value="Alkaline_phosphatase_core_sf"/>
</dbReference>
<dbReference type="GeneID" id="71929752"/>
<dbReference type="Proteomes" id="UP000831768">
    <property type="component" value="Plasmid unnamed2"/>
</dbReference>